<dbReference type="EMBL" id="CAJEWN010003722">
    <property type="protein sequence ID" value="CAD2208444.1"/>
    <property type="molecule type" value="Genomic_DNA"/>
</dbReference>
<feature type="domain" description="Knottins-like" evidence="3">
    <location>
        <begin position="25"/>
        <end position="70"/>
    </location>
</feature>
<dbReference type="PANTHER" id="PTHR33147">
    <property type="entry name" value="DEFENSIN-LIKE PROTEIN 1"/>
    <property type="match status" value="1"/>
</dbReference>
<protein>
    <recommendedName>
        <fullName evidence="3">Knottins-like domain-containing protein</fullName>
    </recommendedName>
</protein>
<dbReference type="InterPro" id="IPR003614">
    <property type="entry name" value="Knottins"/>
</dbReference>
<dbReference type="CDD" id="cd00107">
    <property type="entry name" value="Knot1"/>
    <property type="match status" value="1"/>
</dbReference>
<accession>A0A6V7YAA6</accession>
<dbReference type="GO" id="GO:0006952">
    <property type="term" value="P:defense response"/>
    <property type="evidence" value="ECO:0007669"/>
    <property type="project" value="InterPro"/>
</dbReference>
<sequence>MNPLKIFIIILIISLTFLLKIDEINADSLSGNFKGPCLSDDNCKNVCKGEGKRSGHCNTTFFGKCWCEKLIK</sequence>
<feature type="chain" id="PRO_5028453664" description="Knottins-like domain-containing protein" evidence="2">
    <location>
        <begin position="27"/>
        <end position="72"/>
    </location>
</feature>
<gene>
    <name evidence="4" type="ORF">MENT_LOCUS62485</name>
</gene>
<dbReference type="Gene3D" id="3.30.30.10">
    <property type="entry name" value="Knottin, scorpion toxin-like"/>
    <property type="match status" value="1"/>
</dbReference>
<organism evidence="4 5">
    <name type="scientific">Meloidogyne enterolobii</name>
    <name type="common">Root-knot nematode worm</name>
    <name type="synonym">Meloidogyne mayaguensis</name>
    <dbReference type="NCBI Taxonomy" id="390850"/>
    <lineage>
        <taxon>Eukaryota</taxon>
        <taxon>Metazoa</taxon>
        <taxon>Ecdysozoa</taxon>
        <taxon>Nematoda</taxon>
        <taxon>Chromadorea</taxon>
        <taxon>Rhabditida</taxon>
        <taxon>Tylenchina</taxon>
        <taxon>Tylenchomorpha</taxon>
        <taxon>Tylenchoidea</taxon>
        <taxon>Meloidogynidae</taxon>
        <taxon>Meloidogyninae</taxon>
        <taxon>Meloidogyne</taxon>
    </lineage>
</organism>
<evidence type="ECO:0000256" key="1">
    <source>
        <dbReference type="ARBA" id="ARBA00023157"/>
    </source>
</evidence>
<dbReference type="PANTHER" id="PTHR33147:SF39">
    <property type="entry name" value="DRO1 PROTEIN-RELATED"/>
    <property type="match status" value="1"/>
</dbReference>
<proteinExistence type="predicted"/>
<dbReference type="SUPFAM" id="SSF57095">
    <property type="entry name" value="Scorpion toxin-like"/>
    <property type="match status" value="1"/>
</dbReference>
<evidence type="ECO:0000259" key="3">
    <source>
        <dbReference type="SMART" id="SM00505"/>
    </source>
</evidence>
<keyword evidence="2" id="KW-0732">Signal</keyword>
<dbReference type="OrthoDB" id="7800919at2759"/>
<evidence type="ECO:0000313" key="5">
    <source>
        <dbReference type="Proteomes" id="UP000580250"/>
    </source>
</evidence>
<dbReference type="SMART" id="SM00505">
    <property type="entry name" value="Knot1"/>
    <property type="match status" value="1"/>
</dbReference>
<evidence type="ECO:0000256" key="2">
    <source>
        <dbReference type="SAM" id="SignalP"/>
    </source>
</evidence>
<comment type="caution">
    <text evidence="4">The sequence shown here is derived from an EMBL/GenBank/DDBJ whole genome shotgun (WGS) entry which is preliminary data.</text>
</comment>
<dbReference type="AlphaFoldDB" id="A0A6V7YAA6"/>
<reference evidence="4 5" key="1">
    <citation type="submission" date="2020-08" db="EMBL/GenBank/DDBJ databases">
        <authorList>
            <person name="Koutsovoulos G."/>
            <person name="Danchin GJ E."/>
        </authorList>
    </citation>
    <scope>NUCLEOTIDE SEQUENCE [LARGE SCALE GENOMIC DNA]</scope>
</reference>
<feature type="signal peptide" evidence="2">
    <location>
        <begin position="1"/>
        <end position="26"/>
    </location>
</feature>
<keyword evidence="1" id="KW-1015">Disulfide bond</keyword>
<name>A0A6V7YAA6_MELEN</name>
<dbReference type="Proteomes" id="UP000580250">
    <property type="component" value="Unassembled WGS sequence"/>
</dbReference>
<dbReference type="InterPro" id="IPR036574">
    <property type="entry name" value="Scorpion_toxin-like_sf"/>
</dbReference>
<dbReference type="Pfam" id="PF00304">
    <property type="entry name" value="Gamma-thionin"/>
    <property type="match status" value="1"/>
</dbReference>
<evidence type="ECO:0000313" key="4">
    <source>
        <dbReference type="EMBL" id="CAD2208444.1"/>
    </source>
</evidence>